<organism evidence="3">
    <name type="scientific">Caenorhabditis brenneri</name>
    <name type="common">Nematode worm</name>
    <dbReference type="NCBI Taxonomy" id="135651"/>
    <lineage>
        <taxon>Eukaryota</taxon>
        <taxon>Metazoa</taxon>
        <taxon>Ecdysozoa</taxon>
        <taxon>Nematoda</taxon>
        <taxon>Chromadorea</taxon>
        <taxon>Rhabditida</taxon>
        <taxon>Rhabditina</taxon>
        <taxon>Rhabditomorpha</taxon>
        <taxon>Rhabditoidea</taxon>
        <taxon>Rhabditidae</taxon>
        <taxon>Peloderinae</taxon>
        <taxon>Caenorhabditis</taxon>
    </lineage>
</organism>
<proteinExistence type="predicted"/>
<protein>
    <recommendedName>
        <fullName evidence="1">Sdz-33 F-box domain-containing protein</fullName>
    </recommendedName>
</protein>
<dbReference type="EMBL" id="GL379824">
    <property type="protein sequence ID" value="EGT48917.1"/>
    <property type="molecule type" value="Genomic_DNA"/>
</dbReference>
<dbReference type="OrthoDB" id="5901896at2759"/>
<dbReference type="AlphaFoldDB" id="G0N0H7"/>
<reference evidence="3" key="1">
    <citation type="submission" date="2011-07" db="EMBL/GenBank/DDBJ databases">
        <authorList>
            <consortium name="Caenorhabditis brenneri Sequencing and Analysis Consortium"/>
            <person name="Wilson R.K."/>
        </authorList>
    </citation>
    <scope>NUCLEOTIDE SEQUENCE [LARGE SCALE GENOMIC DNA]</scope>
    <source>
        <strain evidence="3">PB2801</strain>
    </source>
</reference>
<gene>
    <name evidence="2" type="ORF">CAEBREN_21487</name>
</gene>
<name>G0N0H7_CAEBE</name>
<accession>G0N0H7</accession>
<evidence type="ECO:0000313" key="2">
    <source>
        <dbReference type="EMBL" id="EGT48917.1"/>
    </source>
</evidence>
<dbReference type="PANTHER" id="PTHR22899:SF0">
    <property type="entry name" value="F-BOX ASSOCIATED DOMAIN-CONTAINING PROTEIN-RELATED"/>
    <property type="match status" value="1"/>
</dbReference>
<dbReference type="Proteomes" id="UP000008068">
    <property type="component" value="Unassembled WGS sequence"/>
</dbReference>
<evidence type="ECO:0000259" key="1">
    <source>
        <dbReference type="Pfam" id="PF07735"/>
    </source>
</evidence>
<evidence type="ECO:0000313" key="3">
    <source>
        <dbReference type="Proteomes" id="UP000008068"/>
    </source>
</evidence>
<dbReference type="InParanoid" id="G0N0H7"/>
<sequence>MYWEMGAHGRKKKLTAPESVVAIECRDTVAGKTEYKWEKNDLTMLYWLKHLQDIFNYPKIDFIRFVTNSFQFDIDDIKEIFGNTLKIIIGDTGCHVFNQMILERFSPIERLKIMTSDFPNSNVPERILMQNFDGLEIGDMWMETTIMSLDQLLLINSGIDIIRVDGVKATIQFKNDHPLPSLEMFVWFDHCIVES</sequence>
<dbReference type="HOGENOM" id="CLU_028840_1_2_1"/>
<dbReference type="InterPro" id="IPR012885">
    <property type="entry name" value="F-box_Sdz-33"/>
</dbReference>
<dbReference type="FunCoup" id="G0N0H7">
    <property type="interactions" value="1174"/>
</dbReference>
<dbReference type="PANTHER" id="PTHR22899">
    <property type="entry name" value="CYCLIN-RELATED F-BOX FAMILY"/>
    <property type="match status" value="1"/>
</dbReference>
<keyword evidence="3" id="KW-1185">Reference proteome</keyword>
<dbReference type="InterPro" id="IPR053222">
    <property type="entry name" value="Zygotic_Embryogenesis-Asso"/>
</dbReference>
<dbReference type="Pfam" id="PF07735">
    <property type="entry name" value="FBA_2"/>
    <property type="match status" value="1"/>
</dbReference>
<feature type="domain" description="Sdz-33 F-box" evidence="1">
    <location>
        <begin position="124"/>
        <end position="158"/>
    </location>
</feature>